<keyword evidence="8 10" id="KW-0786">Thiamine pyrophosphate</keyword>
<evidence type="ECO:0000256" key="6">
    <source>
        <dbReference type="ARBA" id="ARBA00022842"/>
    </source>
</evidence>
<dbReference type="CDD" id="cd02007">
    <property type="entry name" value="TPP_DXS"/>
    <property type="match status" value="1"/>
</dbReference>
<dbReference type="Pfam" id="PF02779">
    <property type="entry name" value="Transket_pyr"/>
    <property type="match status" value="1"/>
</dbReference>
<dbReference type="PROSITE" id="PS00802">
    <property type="entry name" value="TRANSKETOLASE_2"/>
    <property type="match status" value="1"/>
</dbReference>
<dbReference type="Pfam" id="PF13292">
    <property type="entry name" value="DXP_synthase_N"/>
    <property type="match status" value="2"/>
</dbReference>
<gene>
    <name evidence="10" type="primary">dxs</name>
    <name evidence="12" type="ORF">SLA_7489</name>
</gene>
<dbReference type="Gene3D" id="3.40.50.920">
    <property type="match status" value="1"/>
</dbReference>
<dbReference type="InterPro" id="IPR029061">
    <property type="entry name" value="THDP-binding"/>
</dbReference>
<evidence type="ECO:0000313" key="12">
    <source>
        <dbReference type="EMBL" id="BAU88354.1"/>
    </source>
</evidence>
<dbReference type="HAMAP" id="MF_00315">
    <property type="entry name" value="DXP_synth"/>
    <property type="match status" value="1"/>
</dbReference>
<comment type="catalytic activity">
    <reaction evidence="10">
        <text>D-glyceraldehyde 3-phosphate + pyruvate + H(+) = 1-deoxy-D-xylulose 5-phosphate + CO2</text>
        <dbReference type="Rhea" id="RHEA:12605"/>
        <dbReference type="ChEBI" id="CHEBI:15361"/>
        <dbReference type="ChEBI" id="CHEBI:15378"/>
        <dbReference type="ChEBI" id="CHEBI:16526"/>
        <dbReference type="ChEBI" id="CHEBI:57792"/>
        <dbReference type="ChEBI" id="CHEBI:59776"/>
        <dbReference type="EC" id="2.2.1.7"/>
    </reaction>
</comment>
<dbReference type="CDD" id="cd07033">
    <property type="entry name" value="TPP_PYR_DXS_TK_like"/>
    <property type="match status" value="1"/>
</dbReference>
<evidence type="ECO:0000256" key="8">
    <source>
        <dbReference type="ARBA" id="ARBA00023052"/>
    </source>
</evidence>
<feature type="binding site" evidence="10">
    <location>
        <position position="331"/>
    </location>
    <ligand>
        <name>thiamine diphosphate</name>
        <dbReference type="ChEBI" id="CHEBI:58937"/>
    </ligand>
</feature>
<feature type="binding site" evidence="10">
    <location>
        <position position="250"/>
    </location>
    <ligand>
        <name>thiamine diphosphate</name>
        <dbReference type="ChEBI" id="CHEBI:58937"/>
    </ligand>
</feature>
<dbReference type="GO" id="GO:0005829">
    <property type="term" value="C:cytosol"/>
    <property type="evidence" value="ECO:0007669"/>
    <property type="project" value="TreeGrafter"/>
</dbReference>
<evidence type="ECO:0000256" key="9">
    <source>
        <dbReference type="ARBA" id="ARBA00023229"/>
    </source>
</evidence>
<dbReference type="NCBIfam" id="NF003933">
    <property type="entry name" value="PRK05444.2-2"/>
    <property type="match status" value="1"/>
</dbReference>
<dbReference type="GO" id="GO:0009228">
    <property type="term" value="P:thiamine biosynthetic process"/>
    <property type="evidence" value="ECO:0007669"/>
    <property type="project" value="UniProtKB-UniRule"/>
</dbReference>
<dbReference type="SMART" id="SM00861">
    <property type="entry name" value="Transket_pyr"/>
    <property type="match status" value="1"/>
</dbReference>
<dbReference type="Proteomes" id="UP000217676">
    <property type="component" value="Chromosome"/>
</dbReference>
<keyword evidence="6 10" id="KW-0460">Magnesium</keyword>
<dbReference type="InterPro" id="IPR005475">
    <property type="entry name" value="Transketolase-like_Pyr-bd"/>
</dbReference>
<dbReference type="KEGG" id="slau:SLA_7489"/>
<dbReference type="GO" id="GO:0016114">
    <property type="term" value="P:terpenoid biosynthetic process"/>
    <property type="evidence" value="ECO:0007669"/>
    <property type="project" value="UniProtKB-UniRule"/>
</dbReference>
<sequence>MTSIASVHGPDGLRALTLPQTEELAADIRRLLVEEVTRTGGHLGPGLGVVELTLALHRVFESPRDQILWDTGHQTYPHKIITGRAAAFGTLRQPGGLSGYPSRAESAHDLIENSHASTVLSYADGLAKAHRLTGATDRAVVAVIGDGALTGGMAWEALNNLADGADRPVVVVLNDNTRSYAPTVGGIPAHLARLRTEDRSSHSVFENLGLAYVGPVDGHDIAALEEALRHAAGLGRPVVVHCLTEKGRGHAPAEQDEADRFHAVRPRPAARTAPRPAPEPAWTDVFGEELAALGDRHPEVVALTAAMLAPTGLTAFADRFPDRTFDVGIAEQHAVTSAAGLALGGLHPVVAVYATFLNRAFDQMLLDVALHRAPVTFVLDRAGVTGDDGASHNGMWDLTLFQMVPGLRVAAPRDAATLRRALREALAVQDGPTALRFPKGSAGPDIPAVATLDGMDVLRRPGSYARDVLLVSVGAMAGVCLEAADRIAEHGFGVTVVDPRWIAPVPDALVELGLGHALVATVEDGGRSGGAGAAISQALADAGARTPVRTFGLPQRFLDHGRRDDILAAHGLTGRHIARAVVEALAGRDDSVSIGDLAPQPVGADQ</sequence>
<feature type="binding site" evidence="10">
    <location>
        <position position="176"/>
    </location>
    <ligand>
        <name>Mg(2+)</name>
        <dbReference type="ChEBI" id="CHEBI:18420"/>
    </ligand>
</feature>
<dbReference type="InterPro" id="IPR033248">
    <property type="entry name" value="Transketolase_C"/>
</dbReference>
<keyword evidence="5 10" id="KW-0479">Metal-binding</keyword>
<keyword evidence="7 10" id="KW-0784">Thiamine biosynthesis</keyword>
<accession>A0A169PSF2</accession>
<dbReference type="UniPathway" id="UPA00064">
    <property type="reaction ID" value="UER00091"/>
</dbReference>
<evidence type="ECO:0000256" key="5">
    <source>
        <dbReference type="ARBA" id="ARBA00022723"/>
    </source>
</evidence>
<proteinExistence type="inferred from homology"/>
<dbReference type="FunFam" id="3.40.50.970:FF:000005">
    <property type="entry name" value="1-deoxy-D-xylulose-5-phosphate synthase"/>
    <property type="match status" value="1"/>
</dbReference>
<dbReference type="SUPFAM" id="SSF52518">
    <property type="entry name" value="Thiamin diphosphate-binding fold (THDP-binding)"/>
    <property type="match status" value="2"/>
</dbReference>
<feature type="domain" description="Transketolase-like pyrimidine-binding" evidence="11">
    <location>
        <begin position="280"/>
        <end position="445"/>
    </location>
</feature>
<dbReference type="Pfam" id="PF02780">
    <property type="entry name" value="Transketolase_C"/>
    <property type="match status" value="1"/>
</dbReference>
<feature type="binding site" evidence="10">
    <location>
        <position position="176"/>
    </location>
    <ligand>
        <name>thiamine diphosphate</name>
        <dbReference type="ChEBI" id="CHEBI:58937"/>
    </ligand>
</feature>
<feature type="binding site" evidence="10">
    <location>
        <begin position="114"/>
        <end position="116"/>
    </location>
    <ligand>
        <name>thiamine diphosphate</name>
        <dbReference type="ChEBI" id="CHEBI:58937"/>
    </ligand>
</feature>
<dbReference type="PANTHER" id="PTHR43322:SF5">
    <property type="entry name" value="1-DEOXY-D-XYLULOSE-5-PHOSPHATE SYNTHASE, CHLOROPLASTIC"/>
    <property type="match status" value="1"/>
</dbReference>
<evidence type="ECO:0000256" key="10">
    <source>
        <dbReference type="HAMAP-Rule" id="MF_00315"/>
    </source>
</evidence>
<dbReference type="InterPro" id="IPR049557">
    <property type="entry name" value="Transketolase_CS"/>
</dbReference>
<dbReference type="GO" id="GO:0000287">
    <property type="term" value="F:magnesium ion binding"/>
    <property type="evidence" value="ECO:0007669"/>
    <property type="project" value="UniProtKB-UniRule"/>
</dbReference>
<keyword evidence="9 10" id="KW-0414">Isoprene biosynthesis</keyword>
<dbReference type="EC" id="2.2.1.7" evidence="10"/>
<evidence type="ECO:0000256" key="3">
    <source>
        <dbReference type="ARBA" id="ARBA00011738"/>
    </source>
</evidence>
<reference evidence="12 13" key="1">
    <citation type="journal article" date="2016" name="Genome Announc.">
        <title>Complete Genome Sequence of Thiostrepton-Producing Streptomyces laurentii ATCC 31255.</title>
        <authorList>
            <person name="Doi K."/>
            <person name="Fujino Y."/>
            <person name="Nagayoshi Y."/>
            <person name="Ohshima T."/>
            <person name="Ogata S."/>
        </authorList>
    </citation>
    <scope>NUCLEOTIDE SEQUENCE [LARGE SCALE GENOMIC DNA]</scope>
    <source>
        <strain evidence="12 13">ATCC 31255</strain>
    </source>
</reference>
<dbReference type="InterPro" id="IPR009014">
    <property type="entry name" value="Transketo_C/PFOR_II"/>
</dbReference>
<comment type="function">
    <text evidence="10">Catalyzes the acyloin condensation reaction between C atoms 2 and 3 of pyruvate and glyceraldehyde 3-phosphate to yield 1-deoxy-D-xylulose-5-phosphate (DXP).</text>
</comment>
<dbReference type="EMBL" id="AP017424">
    <property type="protein sequence ID" value="BAU88354.1"/>
    <property type="molecule type" value="Genomic_DNA"/>
</dbReference>
<dbReference type="InterPro" id="IPR020826">
    <property type="entry name" value="Transketolase_BS"/>
</dbReference>
<name>A0A169PSF2_STRLU</name>
<comment type="pathway">
    <text evidence="1 10">Metabolic intermediate biosynthesis; 1-deoxy-D-xylulose 5-phosphate biosynthesis; 1-deoxy-D-xylulose 5-phosphate from D-glyceraldehyde 3-phosphate and pyruvate: step 1/1.</text>
</comment>
<protein>
    <recommendedName>
        <fullName evidence="10">1-deoxy-D-xylulose-5-phosphate synthase</fullName>
        <ecNumber evidence="10">2.2.1.7</ecNumber>
    </recommendedName>
    <alternativeName>
        <fullName evidence="10">1-deoxyxylulose-5-phosphate synthase</fullName>
        <shortName evidence="10">DXP synthase</shortName>
        <shortName evidence="10">DXPS</shortName>
    </alternativeName>
</protein>
<feature type="binding site" evidence="10">
    <location>
        <position position="146"/>
    </location>
    <ligand>
        <name>Mg(2+)</name>
        <dbReference type="ChEBI" id="CHEBI:18420"/>
    </ligand>
</feature>
<dbReference type="GO" id="GO:0019288">
    <property type="term" value="P:isopentenyl diphosphate biosynthetic process, methylerythritol 4-phosphate pathway"/>
    <property type="evidence" value="ECO:0007669"/>
    <property type="project" value="TreeGrafter"/>
</dbReference>
<dbReference type="GO" id="GO:0030976">
    <property type="term" value="F:thiamine pyrophosphate binding"/>
    <property type="evidence" value="ECO:0007669"/>
    <property type="project" value="UniProtKB-UniRule"/>
</dbReference>
<organism evidence="12 13">
    <name type="scientific">Streptomyces laurentii</name>
    <dbReference type="NCBI Taxonomy" id="39478"/>
    <lineage>
        <taxon>Bacteria</taxon>
        <taxon>Bacillati</taxon>
        <taxon>Actinomycetota</taxon>
        <taxon>Actinomycetes</taxon>
        <taxon>Kitasatosporales</taxon>
        <taxon>Streptomycetaceae</taxon>
        <taxon>Streptomyces</taxon>
    </lineage>
</organism>
<comment type="similarity">
    <text evidence="2 10">Belongs to the transketolase family. DXPS subfamily.</text>
</comment>
<dbReference type="GO" id="GO:0008661">
    <property type="term" value="F:1-deoxy-D-xylulose-5-phosphate synthase activity"/>
    <property type="evidence" value="ECO:0007669"/>
    <property type="project" value="UniProtKB-UniRule"/>
</dbReference>
<dbReference type="SUPFAM" id="SSF52922">
    <property type="entry name" value="TK C-terminal domain-like"/>
    <property type="match status" value="1"/>
</dbReference>
<evidence type="ECO:0000256" key="2">
    <source>
        <dbReference type="ARBA" id="ARBA00011081"/>
    </source>
</evidence>
<dbReference type="PROSITE" id="PS00801">
    <property type="entry name" value="TRANSKETOLASE_1"/>
    <property type="match status" value="1"/>
</dbReference>
<dbReference type="InterPro" id="IPR005477">
    <property type="entry name" value="Dxylulose-5-P_synthase"/>
</dbReference>
<evidence type="ECO:0000259" key="11">
    <source>
        <dbReference type="SMART" id="SM00861"/>
    </source>
</evidence>
<comment type="cofactor">
    <cofactor evidence="10">
        <name>Mg(2+)</name>
        <dbReference type="ChEBI" id="CHEBI:18420"/>
    </cofactor>
    <text evidence="10">Binds 1 Mg(2+) ion per subunit.</text>
</comment>
<comment type="cofactor">
    <cofactor evidence="10">
        <name>thiamine diphosphate</name>
        <dbReference type="ChEBI" id="CHEBI:58937"/>
    </cofactor>
    <text evidence="10">Binds 1 thiamine pyrophosphate per subunit.</text>
</comment>
<dbReference type="Gene3D" id="3.40.50.970">
    <property type="match status" value="2"/>
</dbReference>
<comment type="subunit">
    <text evidence="3 10">Homodimer.</text>
</comment>
<evidence type="ECO:0000256" key="1">
    <source>
        <dbReference type="ARBA" id="ARBA00004980"/>
    </source>
</evidence>
<keyword evidence="4 10" id="KW-0808">Transferase</keyword>
<feature type="binding site" evidence="10">
    <location>
        <position position="73"/>
    </location>
    <ligand>
        <name>thiamine diphosphate</name>
        <dbReference type="ChEBI" id="CHEBI:58937"/>
    </ligand>
</feature>
<dbReference type="PANTHER" id="PTHR43322">
    <property type="entry name" value="1-D-DEOXYXYLULOSE 5-PHOSPHATE SYNTHASE-RELATED"/>
    <property type="match status" value="1"/>
</dbReference>
<evidence type="ECO:0000313" key="13">
    <source>
        <dbReference type="Proteomes" id="UP000217676"/>
    </source>
</evidence>
<dbReference type="AlphaFoldDB" id="A0A169PSF2"/>
<feature type="binding site" evidence="10">
    <location>
        <begin position="147"/>
        <end position="148"/>
    </location>
    <ligand>
        <name>thiamine diphosphate</name>
        <dbReference type="ChEBI" id="CHEBI:58937"/>
    </ligand>
</feature>
<keyword evidence="13" id="KW-1185">Reference proteome</keyword>
<evidence type="ECO:0000256" key="4">
    <source>
        <dbReference type="ARBA" id="ARBA00022679"/>
    </source>
</evidence>
<dbReference type="FunFam" id="3.40.50.970:FF:000010">
    <property type="entry name" value="1-deoxy-D-xylulose-5-phosphate synthase"/>
    <property type="match status" value="1"/>
</dbReference>
<evidence type="ECO:0000256" key="7">
    <source>
        <dbReference type="ARBA" id="ARBA00022977"/>
    </source>
</evidence>